<dbReference type="PANTHER" id="PTHR43656">
    <property type="entry name" value="BINDING OXIDOREDUCTASE, PUTATIVE (AFU_ORTHOLOGUE AFUA_2G08260)-RELATED"/>
    <property type="match status" value="1"/>
</dbReference>
<evidence type="ECO:0000313" key="5">
    <source>
        <dbReference type="Proteomes" id="UP000295453"/>
    </source>
</evidence>
<dbReference type="GO" id="GO:0010181">
    <property type="term" value="F:FMN binding"/>
    <property type="evidence" value="ECO:0007669"/>
    <property type="project" value="InterPro"/>
</dbReference>
<dbReference type="Gene3D" id="3.20.20.70">
    <property type="entry name" value="Aldolase class I"/>
    <property type="match status" value="1"/>
</dbReference>
<dbReference type="InterPro" id="IPR013785">
    <property type="entry name" value="Aldolase_TIM"/>
</dbReference>
<feature type="domain" description="NADH:flavin oxidoreductase/NADH oxidase N-terminal" evidence="3">
    <location>
        <begin position="15"/>
        <end position="337"/>
    </location>
</feature>
<name>A0A4R1CHY3_9ACTN</name>
<sequence length="418" mass="44156">MAPVIETSLTLPCGVTLPNRLAKSALSEQLGTIGSHAPDGRLVKLYSRWAQGGSGLLVTGNVMVDRRALGEPANVVVEDDRDLEALSAWAAAAKSDGAVALVQVNHPGRQSPRSLSPRPVAPSAIGLKGMGGAFAVPRELTVAEIQDLVARYAETARVCVEAGFDGVQLHGAHGYLISQFLSPLANQRTDQYGGSTENRARFLLEIAAATRAAIGADKVLSVKLNSADFQRGGFSEDESIVVAKALEAAGVDLLEISGGTYEVGAMMGVTKRESTRQREAYFLDFAERLRGEVSLPLMVTGGFRTKEGMDEAIATGAVDVIGLGRPLAVDPDFPRLLLAGKRSEVAGMEPRSIGIRKLDAMAEVVWYTTQLWRMGRGKEPAITKPSAVGVGEYVVKSQLPAVVRGVAGQVPGLGGLFR</sequence>
<evidence type="ECO:0000256" key="1">
    <source>
        <dbReference type="ARBA" id="ARBA00022630"/>
    </source>
</evidence>
<dbReference type="Proteomes" id="UP000295453">
    <property type="component" value="Unassembled WGS sequence"/>
</dbReference>
<dbReference type="PANTHER" id="PTHR43656:SF2">
    <property type="entry name" value="BINDING OXIDOREDUCTASE, PUTATIVE (AFU_ORTHOLOGUE AFUA_2G08260)-RELATED"/>
    <property type="match status" value="1"/>
</dbReference>
<dbReference type="OrthoDB" id="3169239at2"/>
<evidence type="ECO:0000259" key="3">
    <source>
        <dbReference type="Pfam" id="PF00724"/>
    </source>
</evidence>
<evidence type="ECO:0000313" key="4">
    <source>
        <dbReference type="EMBL" id="TCJ30809.1"/>
    </source>
</evidence>
<dbReference type="EMBL" id="SJZJ01000002">
    <property type="protein sequence ID" value="TCJ30809.1"/>
    <property type="molecule type" value="Genomic_DNA"/>
</dbReference>
<organism evidence="4 5">
    <name type="scientific">Nocardioides jejuensis</name>
    <dbReference type="NCBI Taxonomy" id="2502782"/>
    <lineage>
        <taxon>Bacteria</taxon>
        <taxon>Bacillati</taxon>
        <taxon>Actinomycetota</taxon>
        <taxon>Actinomycetes</taxon>
        <taxon>Propionibacteriales</taxon>
        <taxon>Nocardioidaceae</taxon>
        <taxon>Nocardioides</taxon>
    </lineage>
</organism>
<dbReference type="SUPFAM" id="SSF51395">
    <property type="entry name" value="FMN-linked oxidoreductases"/>
    <property type="match status" value="1"/>
</dbReference>
<comment type="caution">
    <text evidence="4">The sequence shown here is derived from an EMBL/GenBank/DDBJ whole genome shotgun (WGS) entry which is preliminary data.</text>
</comment>
<dbReference type="GO" id="GO:0016491">
    <property type="term" value="F:oxidoreductase activity"/>
    <property type="evidence" value="ECO:0007669"/>
    <property type="project" value="UniProtKB-KW"/>
</dbReference>
<accession>A0A4R1CHY3</accession>
<keyword evidence="5" id="KW-1185">Reference proteome</keyword>
<gene>
    <name evidence="4" type="ORF">EPD65_01870</name>
</gene>
<keyword evidence="1" id="KW-0285">Flavoprotein</keyword>
<protein>
    <submittedName>
        <fullName evidence="4">NADH:flavin oxidoreductase/NADH oxidase family protein</fullName>
    </submittedName>
</protein>
<dbReference type="InterPro" id="IPR051799">
    <property type="entry name" value="NADH_flavin_oxidoreductase"/>
</dbReference>
<dbReference type="CDD" id="cd04733">
    <property type="entry name" value="OYE_like_2_FMN"/>
    <property type="match status" value="1"/>
</dbReference>
<keyword evidence="2" id="KW-0560">Oxidoreductase</keyword>
<dbReference type="Pfam" id="PF00724">
    <property type="entry name" value="Oxidored_FMN"/>
    <property type="match status" value="1"/>
</dbReference>
<dbReference type="AlphaFoldDB" id="A0A4R1CHY3"/>
<dbReference type="InterPro" id="IPR001155">
    <property type="entry name" value="OxRdtase_FMN_N"/>
</dbReference>
<reference evidence="4 5" key="1">
    <citation type="submission" date="2019-03" db="EMBL/GenBank/DDBJ databases">
        <authorList>
            <person name="Kim M.K.M."/>
        </authorList>
    </citation>
    <scope>NUCLEOTIDE SEQUENCE [LARGE SCALE GENOMIC DNA]</scope>
    <source>
        <strain evidence="4 5">18JY15-6</strain>
    </source>
</reference>
<proteinExistence type="predicted"/>
<evidence type="ECO:0000256" key="2">
    <source>
        <dbReference type="ARBA" id="ARBA00023002"/>
    </source>
</evidence>